<evidence type="ECO:0000313" key="2">
    <source>
        <dbReference type="WBParaSite" id="Pan_g3071.t1"/>
    </source>
</evidence>
<proteinExistence type="predicted"/>
<reference evidence="1" key="1">
    <citation type="journal article" date="2013" name="Genetics">
        <title>The draft genome and transcriptome of Panagrellus redivivus are shaped by the harsh demands of a free-living lifestyle.</title>
        <authorList>
            <person name="Srinivasan J."/>
            <person name="Dillman A.R."/>
            <person name="Macchietto M.G."/>
            <person name="Heikkinen L."/>
            <person name="Lakso M."/>
            <person name="Fracchia K.M."/>
            <person name="Antoshechkin I."/>
            <person name="Mortazavi A."/>
            <person name="Wong G."/>
            <person name="Sternberg P.W."/>
        </authorList>
    </citation>
    <scope>NUCLEOTIDE SEQUENCE [LARGE SCALE GENOMIC DNA]</scope>
    <source>
        <strain evidence="1">MT8872</strain>
    </source>
</reference>
<name>A0A7E4VTP7_PANRE</name>
<sequence>MPLLLKTLLPPVLKKLPQKPLKQHRLLRLLLKFAVPAKTTAFEITVTETVTDEIVGETLKQRPVPLLELSHPPTASASLRGVTVDSDAISPTTAEAPTANALTETIKKTPLLC</sequence>
<organism evidence="1 2">
    <name type="scientific">Panagrellus redivivus</name>
    <name type="common">Microworm</name>
    <dbReference type="NCBI Taxonomy" id="6233"/>
    <lineage>
        <taxon>Eukaryota</taxon>
        <taxon>Metazoa</taxon>
        <taxon>Ecdysozoa</taxon>
        <taxon>Nematoda</taxon>
        <taxon>Chromadorea</taxon>
        <taxon>Rhabditida</taxon>
        <taxon>Tylenchina</taxon>
        <taxon>Panagrolaimomorpha</taxon>
        <taxon>Panagrolaimoidea</taxon>
        <taxon>Panagrolaimidae</taxon>
        <taxon>Panagrellus</taxon>
    </lineage>
</organism>
<dbReference type="AlphaFoldDB" id="A0A7E4VTP7"/>
<evidence type="ECO:0000313" key="1">
    <source>
        <dbReference type="Proteomes" id="UP000492821"/>
    </source>
</evidence>
<keyword evidence="1" id="KW-1185">Reference proteome</keyword>
<protein>
    <submittedName>
        <fullName evidence="2">Uncharacterized protein</fullName>
    </submittedName>
</protein>
<dbReference type="Proteomes" id="UP000492821">
    <property type="component" value="Unassembled WGS sequence"/>
</dbReference>
<reference evidence="2" key="2">
    <citation type="submission" date="2020-10" db="UniProtKB">
        <authorList>
            <consortium name="WormBaseParasite"/>
        </authorList>
    </citation>
    <scope>IDENTIFICATION</scope>
</reference>
<dbReference type="WBParaSite" id="Pan_g3071.t1">
    <property type="protein sequence ID" value="Pan_g3071.t1"/>
    <property type="gene ID" value="Pan_g3071"/>
</dbReference>
<accession>A0A7E4VTP7</accession>